<reference evidence="1" key="2">
    <citation type="journal article" date="2015" name="Data Brief">
        <title>Shoot transcriptome of the giant reed, Arundo donax.</title>
        <authorList>
            <person name="Barrero R.A."/>
            <person name="Guerrero F.D."/>
            <person name="Moolhuijzen P."/>
            <person name="Goolsby J.A."/>
            <person name="Tidwell J."/>
            <person name="Bellgard S.E."/>
            <person name="Bellgard M.I."/>
        </authorList>
    </citation>
    <scope>NUCLEOTIDE SEQUENCE</scope>
    <source>
        <tissue evidence="1">Shoot tissue taken approximately 20 cm above the soil surface</tissue>
    </source>
</reference>
<dbReference type="EMBL" id="GBRH01178310">
    <property type="protein sequence ID" value="JAE19586.1"/>
    <property type="molecule type" value="Transcribed_RNA"/>
</dbReference>
<proteinExistence type="predicted"/>
<organism evidence="1">
    <name type="scientific">Arundo donax</name>
    <name type="common">Giant reed</name>
    <name type="synonym">Donax arundinaceus</name>
    <dbReference type="NCBI Taxonomy" id="35708"/>
    <lineage>
        <taxon>Eukaryota</taxon>
        <taxon>Viridiplantae</taxon>
        <taxon>Streptophyta</taxon>
        <taxon>Embryophyta</taxon>
        <taxon>Tracheophyta</taxon>
        <taxon>Spermatophyta</taxon>
        <taxon>Magnoliopsida</taxon>
        <taxon>Liliopsida</taxon>
        <taxon>Poales</taxon>
        <taxon>Poaceae</taxon>
        <taxon>PACMAD clade</taxon>
        <taxon>Arundinoideae</taxon>
        <taxon>Arundineae</taxon>
        <taxon>Arundo</taxon>
    </lineage>
</organism>
<name>A0A0A9GAL9_ARUDO</name>
<reference evidence="1" key="1">
    <citation type="submission" date="2014-09" db="EMBL/GenBank/DDBJ databases">
        <authorList>
            <person name="Magalhaes I.L.F."/>
            <person name="Oliveira U."/>
            <person name="Santos F.R."/>
            <person name="Vidigal T.H.D.A."/>
            <person name="Brescovit A.D."/>
            <person name="Santos A.J."/>
        </authorList>
    </citation>
    <scope>NUCLEOTIDE SEQUENCE</scope>
    <source>
        <tissue evidence="1">Shoot tissue taken approximately 20 cm above the soil surface</tissue>
    </source>
</reference>
<protein>
    <submittedName>
        <fullName evidence="1">Uncharacterized protein</fullName>
    </submittedName>
</protein>
<sequence length="30" mass="3123">MSESKQPPTQHTLYAASRALGAIPAATPRA</sequence>
<evidence type="ECO:0000313" key="1">
    <source>
        <dbReference type="EMBL" id="JAE19586.1"/>
    </source>
</evidence>
<accession>A0A0A9GAL9</accession>
<dbReference type="AlphaFoldDB" id="A0A0A9GAL9"/>